<comment type="subcellular location">
    <subcellularLocation>
        <location evidence="1">Cell inner membrane</location>
        <topology evidence="1">Multi-pass membrane protein</topology>
    </subcellularLocation>
</comment>
<feature type="transmembrane region" description="Helical" evidence="8">
    <location>
        <begin position="156"/>
        <end position="178"/>
    </location>
</feature>
<dbReference type="InterPro" id="IPR058130">
    <property type="entry name" value="PEA_transf_C"/>
</dbReference>
<dbReference type="OrthoDB" id="9786870at2"/>
<dbReference type="HOGENOM" id="CLU_018534_1_0_7"/>
<keyword evidence="12" id="KW-1185">Reference proteome</keyword>
<dbReference type="PANTHER" id="PTHR30443">
    <property type="entry name" value="INNER MEMBRANE PROTEIN"/>
    <property type="match status" value="1"/>
</dbReference>
<protein>
    <submittedName>
        <fullName evidence="11">Lipid A phosphoethanolamine transferase, putative</fullName>
    </submittedName>
</protein>
<dbReference type="GO" id="GO:0016776">
    <property type="term" value="F:phosphotransferase activity, phosphate group as acceptor"/>
    <property type="evidence" value="ECO:0007669"/>
    <property type="project" value="TreeGrafter"/>
</dbReference>
<dbReference type="GO" id="GO:0005886">
    <property type="term" value="C:plasma membrane"/>
    <property type="evidence" value="ECO:0007669"/>
    <property type="project" value="UniProtKB-SubCell"/>
</dbReference>
<dbReference type="AlphaFoldDB" id="Q3A3U0"/>
<dbReference type="Pfam" id="PF00884">
    <property type="entry name" value="Sulfatase"/>
    <property type="match status" value="1"/>
</dbReference>
<evidence type="ECO:0000256" key="3">
    <source>
        <dbReference type="ARBA" id="ARBA00022519"/>
    </source>
</evidence>
<dbReference type="InterPro" id="IPR000917">
    <property type="entry name" value="Sulfatase_N"/>
</dbReference>
<evidence type="ECO:0000313" key="12">
    <source>
        <dbReference type="Proteomes" id="UP000002534"/>
    </source>
</evidence>
<organism evidence="11 12">
    <name type="scientific">Syntrophotalea carbinolica (strain DSM 2380 / NBRC 103641 / GraBd1)</name>
    <name type="common">Pelobacter carbinolicus</name>
    <dbReference type="NCBI Taxonomy" id="338963"/>
    <lineage>
        <taxon>Bacteria</taxon>
        <taxon>Pseudomonadati</taxon>
        <taxon>Thermodesulfobacteriota</taxon>
        <taxon>Desulfuromonadia</taxon>
        <taxon>Desulfuromonadales</taxon>
        <taxon>Syntrophotaleaceae</taxon>
        <taxon>Syntrophotalea</taxon>
    </lineage>
</organism>
<feature type="domain" description="Phosphoethanolamine transferase N-terminal" evidence="10">
    <location>
        <begin position="61"/>
        <end position="212"/>
    </location>
</feature>
<dbReference type="STRING" id="338963.Pcar_1724"/>
<keyword evidence="5 8" id="KW-0812">Transmembrane</keyword>
<dbReference type="Pfam" id="PF08019">
    <property type="entry name" value="EptA_B_N"/>
    <property type="match status" value="1"/>
</dbReference>
<feature type="transmembrane region" description="Helical" evidence="8">
    <location>
        <begin position="123"/>
        <end position="144"/>
    </location>
</feature>
<dbReference type="SUPFAM" id="SSF53649">
    <property type="entry name" value="Alkaline phosphatase-like"/>
    <property type="match status" value="1"/>
</dbReference>
<evidence type="ECO:0000256" key="2">
    <source>
        <dbReference type="ARBA" id="ARBA00022475"/>
    </source>
</evidence>
<dbReference type="KEGG" id="pca:Pcar_1724"/>
<keyword evidence="7 8" id="KW-0472">Membrane</keyword>
<keyword evidence="3" id="KW-0997">Cell inner membrane</keyword>
<dbReference type="InterPro" id="IPR017850">
    <property type="entry name" value="Alkaline_phosphatase_core_sf"/>
</dbReference>
<evidence type="ECO:0000259" key="10">
    <source>
        <dbReference type="Pfam" id="PF08019"/>
    </source>
</evidence>
<dbReference type="Proteomes" id="UP000002534">
    <property type="component" value="Chromosome"/>
</dbReference>
<gene>
    <name evidence="11" type="primary">eptA</name>
    <name evidence="11" type="ordered locus">Pcar_1724</name>
</gene>
<dbReference type="CDD" id="cd16017">
    <property type="entry name" value="LptA"/>
    <property type="match status" value="1"/>
</dbReference>
<feature type="transmembrane region" description="Helical" evidence="8">
    <location>
        <begin position="50"/>
        <end position="74"/>
    </location>
</feature>
<sequence length="552" mass="62198">MQIFRSVKLHRPSFSATFVALSVALFIVAMDNRLFWRSFTSRLGLDTWSHWAFVASVGLVLVLLLNILISLFAFRPVFKPFLVILLLTTAAISYFSDTFGVVIDKSMIHNVFETDVNEAFELVTWSLFNHLLWFGVIPAVLVVLTRIRTRSCKRELLTRCGVILGSLVIVLGLGMTHYKQFVLFGRQNRDLRMCLNPSYSLYSLQKVIQKKYFSRDEGPLRVVAPDAVKSRNGSKTVVVLALGETARAREFSFNGYQRDTNPELADRDVVNFSQVQACGTSTAESLPCIFSSLEREAYSRDKAARQENLLDILQRVGVTVIWRDNNSGSKGVADRIAYEDLSRQSDAELCEGGNCFDEILLHDLDRRLAETAGDMLIVLHMKGSHGPSYYRRTPAAFKVFFPECSLDNIQECPQQTIVNAYDNTIVYTDHVLAKLIDLLRSKSFPTAMLYVSDHGESLGEGGVYLHGLPYALAPAEQKQIPMMFWASENFISRKSLDIDALKAHSKTSYSHDVIFHSIFGLFDIDSAIYRQDLDIFSACRPPGRPFDRGRAG</sequence>
<keyword evidence="2" id="KW-1003">Cell membrane</keyword>
<keyword evidence="4 11" id="KW-0808">Transferase</keyword>
<dbReference type="PANTHER" id="PTHR30443:SF0">
    <property type="entry name" value="PHOSPHOETHANOLAMINE TRANSFERASE EPTA"/>
    <property type="match status" value="1"/>
</dbReference>
<evidence type="ECO:0000256" key="4">
    <source>
        <dbReference type="ARBA" id="ARBA00022679"/>
    </source>
</evidence>
<dbReference type="Gene3D" id="3.40.720.10">
    <property type="entry name" value="Alkaline Phosphatase, subunit A"/>
    <property type="match status" value="1"/>
</dbReference>
<dbReference type="InterPro" id="IPR040423">
    <property type="entry name" value="PEA_transferase"/>
</dbReference>
<dbReference type="InterPro" id="IPR012549">
    <property type="entry name" value="EptA-like_N"/>
</dbReference>
<evidence type="ECO:0000259" key="9">
    <source>
        <dbReference type="Pfam" id="PF00884"/>
    </source>
</evidence>
<proteinExistence type="predicted"/>
<evidence type="ECO:0000256" key="7">
    <source>
        <dbReference type="ARBA" id="ARBA00023136"/>
    </source>
</evidence>
<evidence type="ECO:0000256" key="6">
    <source>
        <dbReference type="ARBA" id="ARBA00022989"/>
    </source>
</evidence>
<dbReference type="eggNOG" id="COG2194">
    <property type="taxonomic scope" value="Bacteria"/>
</dbReference>
<dbReference type="EMBL" id="CP000142">
    <property type="protein sequence ID" value="ABA88967.1"/>
    <property type="molecule type" value="Genomic_DNA"/>
</dbReference>
<keyword evidence="6 8" id="KW-1133">Transmembrane helix</keyword>
<feature type="transmembrane region" description="Helical" evidence="8">
    <location>
        <begin position="81"/>
        <end position="103"/>
    </location>
</feature>
<feature type="transmembrane region" description="Helical" evidence="8">
    <location>
        <begin position="12"/>
        <end position="30"/>
    </location>
</feature>
<name>Q3A3U0_SYNC1</name>
<accession>Q3A3U0</accession>
<reference evidence="12" key="1">
    <citation type="submission" date="2005-10" db="EMBL/GenBank/DDBJ databases">
        <title>Complete sequence of Pelobacter carbinolicus DSM 2380.</title>
        <authorList>
            <person name="Copeland A."/>
            <person name="Lucas S."/>
            <person name="Lapidus A."/>
            <person name="Barry K."/>
            <person name="Detter J.C."/>
            <person name="Glavina T."/>
            <person name="Hammon N."/>
            <person name="Israni S."/>
            <person name="Pitluck S."/>
            <person name="Chertkov O."/>
            <person name="Schmutz J."/>
            <person name="Larimer F."/>
            <person name="Land M."/>
            <person name="Kyrpides N."/>
            <person name="Ivanova N."/>
            <person name="Richardson P."/>
        </authorList>
    </citation>
    <scope>NUCLEOTIDE SEQUENCE [LARGE SCALE GENOMIC DNA]</scope>
    <source>
        <strain evidence="12">DSM 2380 / NBRC 103641 / GraBd1</strain>
    </source>
</reference>
<evidence type="ECO:0000256" key="1">
    <source>
        <dbReference type="ARBA" id="ARBA00004429"/>
    </source>
</evidence>
<feature type="domain" description="Sulfatase N-terminal" evidence="9">
    <location>
        <begin position="238"/>
        <end position="524"/>
    </location>
</feature>
<dbReference type="NCBIfam" id="NF028537">
    <property type="entry name" value="P_eth_NH2_trans"/>
    <property type="match status" value="1"/>
</dbReference>
<dbReference type="GO" id="GO:0009244">
    <property type="term" value="P:lipopolysaccharide core region biosynthetic process"/>
    <property type="evidence" value="ECO:0007669"/>
    <property type="project" value="TreeGrafter"/>
</dbReference>
<evidence type="ECO:0000313" key="11">
    <source>
        <dbReference type="EMBL" id="ABA88967.1"/>
    </source>
</evidence>
<reference evidence="11 12" key="2">
    <citation type="journal article" date="2012" name="BMC Genomics">
        <title>The genome of Pelobacter carbinolicus reveals surprising metabolic capabilities and physiological features.</title>
        <authorList>
            <person name="Aklujkar M."/>
            <person name="Haveman S.A."/>
            <person name="Didonato R.Jr."/>
            <person name="Chertkov O."/>
            <person name="Han C.S."/>
            <person name="Land M.L."/>
            <person name="Brown P."/>
            <person name="Lovley D.R."/>
        </authorList>
    </citation>
    <scope>NUCLEOTIDE SEQUENCE [LARGE SCALE GENOMIC DNA]</scope>
    <source>
        <strain evidence="12">DSM 2380 / NBRC 103641 / GraBd1</strain>
    </source>
</reference>
<dbReference type="RefSeq" id="WP_011341458.1">
    <property type="nucleotide sequence ID" value="NC_007498.2"/>
</dbReference>
<evidence type="ECO:0000256" key="5">
    <source>
        <dbReference type="ARBA" id="ARBA00022692"/>
    </source>
</evidence>
<evidence type="ECO:0000256" key="8">
    <source>
        <dbReference type="SAM" id="Phobius"/>
    </source>
</evidence>